<accession>F5RG92</accession>
<keyword evidence="1" id="KW-0732">Signal</keyword>
<gene>
    <name evidence="2" type="ORF">METUNv1_03188</name>
</gene>
<dbReference type="STRING" id="1000565.METUNv1_03188"/>
<reference evidence="2 3" key="1">
    <citation type="journal article" date="2011" name="J. Bacteriol.">
        <title>Genome sequence of Methyloversatilis universalis FAM5T, a methylotrophic representative of the order Rhodocyclales.</title>
        <authorList>
            <person name="Kittichotirat W."/>
            <person name="Good N.M."/>
            <person name="Hall R."/>
            <person name="Bringel F."/>
            <person name="Lajus A."/>
            <person name="Medigue C."/>
            <person name="Smalley N.E."/>
            <person name="Beck D."/>
            <person name="Bumgarner R."/>
            <person name="Vuilleumier S."/>
            <person name="Kalyuzhnaya M.G."/>
        </authorList>
    </citation>
    <scope>NUCLEOTIDE SEQUENCE [LARGE SCALE GENOMIC DNA]</scope>
    <source>
        <strain evidence="3">ATCC BAA-1314 / JCM 13912 / FAM5</strain>
    </source>
</reference>
<dbReference type="Proteomes" id="UP000005019">
    <property type="component" value="Unassembled WGS sequence"/>
</dbReference>
<keyword evidence="3" id="KW-1185">Reference proteome</keyword>
<proteinExistence type="predicted"/>
<sequence>MHLTPSPVRLAGLFALAICKAVFAQQPAGLPTHCAKGEYAYLNAYMSEIRRPPEGGYTLVKTGKLLSVCADSRSEPFRKVAYRFGPEGKVEMESVASDDRRFFVFDRSTSPHTGENVMFFRIGAYTYCVTEATAQGSGIGLRVLKSGRQVLDLFSGNRRGADFESEMIEMNFVAPRSPVFRSYLLSNPFETPCDPMPRT</sequence>
<dbReference type="eggNOG" id="ENOG5033B5E">
    <property type="taxonomic scope" value="Bacteria"/>
</dbReference>
<dbReference type="EMBL" id="AFHG01000057">
    <property type="protein sequence ID" value="EGK70284.1"/>
    <property type="molecule type" value="Genomic_DNA"/>
</dbReference>
<feature type="chain" id="PRO_5003331040" description="Lipoprotein" evidence="1">
    <location>
        <begin position="25"/>
        <end position="199"/>
    </location>
</feature>
<evidence type="ECO:0000313" key="2">
    <source>
        <dbReference type="EMBL" id="EGK70284.1"/>
    </source>
</evidence>
<evidence type="ECO:0000256" key="1">
    <source>
        <dbReference type="SAM" id="SignalP"/>
    </source>
</evidence>
<dbReference type="RefSeq" id="WP_008063408.1">
    <property type="nucleotide sequence ID" value="NZ_AFHG01000057.1"/>
</dbReference>
<evidence type="ECO:0000313" key="3">
    <source>
        <dbReference type="Proteomes" id="UP000005019"/>
    </source>
</evidence>
<comment type="caution">
    <text evidence="2">The sequence shown here is derived from an EMBL/GenBank/DDBJ whole genome shotgun (WGS) entry which is preliminary data.</text>
</comment>
<evidence type="ECO:0008006" key="4">
    <source>
        <dbReference type="Google" id="ProtNLM"/>
    </source>
</evidence>
<feature type="signal peptide" evidence="1">
    <location>
        <begin position="1"/>
        <end position="24"/>
    </location>
</feature>
<protein>
    <recommendedName>
        <fullName evidence="4">Lipoprotein</fullName>
    </recommendedName>
</protein>
<dbReference type="AlphaFoldDB" id="F5RG92"/>
<organism evidence="2 3">
    <name type="scientific">Methyloversatilis universalis (strain ATCC BAA-1314 / DSM 25237 / JCM 13912 / CCUG 52030 / FAM5)</name>
    <dbReference type="NCBI Taxonomy" id="1000565"/>
    <lineage>
        <taxon>Bacteria</taxon>
        <taxon>Pseudomonadati</taxon>
        <taxon>Pseudomonadota</taxon>
        <taxon>Betaproteobacteria</taxon>
        <taxon>Nitrosomonadales</taxon>
        <taxon>Sterolibacteriaceae</taxon>
        <taxon>Methyloversatilis</taxon>
    </lineage>
</organism>
<name>F5RG92_METUF</name>